<evidence type="ECO:0008006" key="4">
    <source>
        <dbReference type="Google" id="ProtNLM"/>
    </source>
</evidence>
<reference evidence="2 3" key="1">
    <citation type="submission" date="2023-07" db="EMBL/GenBank/DDBJ databases">
        <title>Genomic Encyclopedia of Type Strains, Phase IV (KMG-IV): sequencing the most valuable type-strain genomes for metagenomic binning, comparative biology and taxonomic classification.</title>
        <authorList>
            <person name="Goeker M."/>
        </authorList>
    </citation>
    <scope>NUCLEOTIDE SEQUENCE [LARGE SCALE GENOMIC DNA]</scope>
    <source>
        <strain evidence="2 3">DSM 18695</strain>
    </source>
</reference>
<name>A0ABU0IP52_9CAUL</name>
<gene>
    <name evidence="2" type="ORF">QO010_001548</name>
</gene>
<proteinExistence type="predicted"/>
<evidence type="ECO:0000313" key="3">
    <source>
        <dbReference type="Proteomes" id="UP001228905"/>
    </source>
</evidence>
<protein>
    <recommendedName>
        <fullName evidence="4">Lipoprotein</fullName>
    </recommendedName>
</protein>
<feature type="chain" id="PRO_5046982228" description="Lipoprotein" evidence="1">
    <location>
        <begin position="29"/>
        <end position="190"/>
    </location>
</feature>
<keyword evidence="3" id="KW-1185">Reference proteome</keyword>
<organism evidence="2 3">
    <name type="scientific">Caulobacter ginsengisoli</name>
    <dbReference type="NCBI Taxonomy" id="400775"/>
    <lineage>
        <taxon>Bacteria</taxon>
        <taxon>Pseudomonadati</taxon>
        <taxon>Pseudomonadota</taxon>
        <taxon>Alphaproteobacteria</taxon>
        <taxon>Caulobacterales</taxon>
        <taxon>Caulobacteraceae</taxon>
        <taxon>Caulobacter</taxon>
    </lineage>
</organism>
<dbReference type="EMBL" id="JAUSVS010000002">
    <property type="protein sequence ID" value="MDQ0463777.1"/>
    <property type="molecule type" value="Genomic_DNA"/>
</dbReference>
<dbReference type="Proteomes" id="UP001228905">
    <property type="component" value="Unassembled WGS sequence"/>
</dbReference>
<evidence type="ECO:0000256" key="1">
    <source>
        <dbReference type="SAM" id="SignalP"/>
    </source>
</evidence>
<dbReference type="RefSeq" id="WP_307347953.1">
    <property type="nucleotide sequence ID" value="NZ_JAUSVS010000002.1"/>
</dbReference>
<accession>A0ABU0IP52</accession>
<comment type="caution">
    <text evidence="2">The sequence shown here is derived from an EMBL/GenBank/DDBJ whole genome shotgun (WGS) entry which is preliminary data.</text>
</comment>
<keyword evidence="1" id="KW-0732">Signal</keyword>
<feature type="signal peptide" evidence="1">
    <location>
        <begin position="1"/>
        <end position="28"/>
    </location>
</feature>
<evidence type="ECO:0000313" key="2">
    <source>
        <dbReference type="EMBL" id="MDQ0463777.1"/>
    </source>
</evidence>
<sequence>MNQCDRFARTSIAAFCAVVGLTLGAATAAEASPETDFRAICLANLGKIDAQVSAARGAGYQEDVSKRSERGFTLIKNDGGDELSINFSTTPVKATRVAPAETVYQCNAGGPDDGHRTRDIQNWVGFEGSQMGDGLVGYSFTSKAGKQSYLDPKDQAGTLSALAGQGYYLMLVYTKPRKISYILVHFEAAK</sequence>